<dbReference type="NCBIfam" id="TIGR00254">
    <property type="entry name" value="GGDEF"/>
    <property type="match status" value="1"/>
</dbReference>
<evidence type="ECO:0000256" key="4">
    <source>
        <dbReference type="ARBA" id="ARBA00022692"/>
    </source>
</evidence>
<keyword evidence="5 8" id="KW-1133">Transmembrane helix</keyword>
<feature type="transmembrane region" description="Helical" evidence="8">
    <location>
        <begin position="20"/>
        <end position="38"/>
    </location>
</feature>
<dbReference type="STRING" id="1648404.CP97_14708"/>
<dbReference type="InterPro" id="IPR035965">
    <property type="entry name" value="PAS-like_dom_sf"/>
</dbReference>
<dbReference type="PANTHER" id="PTHR45138:SF9">
    <property type="entry name" value="DIGUANYLATE CYCLASE DGCM-RELATED"/>
    <property type="match status" value="1"/>
</dbReference>
<dbReference type="PROSITE" id="PS50113">
    <property type="entry name" value="PAC"/>
    <property type="match status" value="1"/>
</dbReference>
<evidence type="ECO:0000313" key="11">
    <source>
        <dbReference type="EMBL" id="ANC50394.1"/>
    </source>
</evidence>
<feature type="transmembrane region" description="Helical" evidence="8">
    <location>
        <begin position="218"/>
        <end position="238"/>
    </location>
</feature>
<feature type="transmembrane region" description="Helical" evidence="8">
    <location>
        <begin position="45"/>
        <end position="62"/>
    </location>
</feature>
<feature type="transmembrane region" description="Helical" evidence="8">
    <location>
        <begin position="68"/>
        <end position="90"/>
    </location>
</feature>
<feature type="transmembrane region" description="Helical" evidence="8">
    <location>
        <begin position="132"/>
        <end position="151"/>
    </location>
</feature>
<evidence type="ECO:0000256" key="6">
    <source>
        <dbReference type="ARBA" id="ARBA00023136"/>
    </source>
</evidence>
<dbReference type="EC" id="2.7.7.65" evidence="2"/>
<evidence type="ECO:0000256" key="8">
    <source>
        <dbReference type="SAM" id="Phobius"/>
    </source>
</evidence>
<keyword evidence="6 8" id="KW-0472">Membrane</keyword>
<proteinExistence type="predicted"/>
<dbReference type="SUPFAM" id="SSF55785">
    <property type="entry name" value="PYP-like sensor domain (PAS domain)"/>
    <property type="match status" value="1"/>
</dbReference>
<dbReference type="KEGG" id="ery:CP97_14708"/>
<feature type="transmembrane region" description="Helical" evidence="8">
    <location>
        <begin position="172"/>
        <end position="188"/>
    </location>
</feature>
<evidence type="ECO:0000256" key="2">
    <source>
        <dbReference type="ARBA" id="ARBA00012528"/>
    </source>
</evidence>
<keyword evidence="3" id="KW-1003">Cell membrane</keyword>
<dbReference type="GO" id="GO:0005886">
    <property type="term" value="C:plasma membrane"/>
    <property type="evidence" value="ECO:0007669"/>
    <property type="project" value="UniProtKB-SubCell"/>
</dbReference>
<dbReference type="SMART" id="SM00267">
    <property type="entry name" value="GGDEF"/>
    <property type="match status" value="1"/>
</dbReference>
<dbReference type="Gene3D" id="3.30.450.20">
    <property type="entry name" value="PAS domain"/>
    <property type="match status" value="1"/>
</dbReference>
<dbReference type="InterPro" id="IPR029787">
    <property type="entry name" value="Nucleotide_cyclase"/>
</dbReference>
<dbReference type="Gene3D" id="3.30.70.270">
    <property type="match status" value="1"/>
</dbReference>
<dbReference type="Pfam" id="PF00990">
    <property type="entry name" value="GGDEF"/>
    <property type="match status" value="1"/>
</dbReference>
<gene>
    <name evidence="11" type="ORF">CP97_14708</name>
</gene>
<comment type="subcellular location">
    <subcellularLocation>
        <location evidence="1">Cell membrane</location>
        <topology evidence="1">Multi-pass membrane protein</topology>
    </subcellularLocation>
</comment>
<dbReference type="CDD" id="cd01949">
    <property type="entry name" value="GGDEF"/>
    <property type="match status" value="1"/>
</dbReference>
<dbReference type="PROSITE" id="PS50887">
    <property type="entry name" value="GGDEF"/>
    <property type="match status" value="1"/>
</dbReference>
<evidence type="ECO:0000256" key="7">
    <source>
        <dbReference type="ARBA" id="ARBA00034247"/>
    </source>
</evidence>
<sequence>MLWSIIATGTLALRNDMGAVVLIWFPIGIAVAAFHSISQRHWPKLIAVLFIAHVLTIGVYSGDIARTIAYATSNIMEAAVCAVINVRVLGSRTAVPRRLRHVIGLFGAAAASCLVGAIIAAPFESQIGSVNFARWFMSGMLSILIVTPLSLKLRAVVKRTLSGKRFILDRELVLALAACAALAIIALQAERVTLMPLLIAAMVAMAVRYGHSAIAMTMLTYTAVAMVFSIGGDSPAPFLKADIPQATQVLQSWMLTLLATALPVSAVLLKRDEMQAELVHANADLHDNLMLLNLAEQLTGLGRWRLDLVTREQHWSKRMYRLCNMPVDLPSDPGDVRSYLPEDGEGLFSQYRLHKKTRDPYSFDYIIPLDNGAERVLRLSVLNEFDDDGRRIAIFVVAMDVTEQIEREQALDFERGQAVRSAAEAHKLANTDSLTGLLNRRSTFARLDAMLDVAQSCNSPLSAIMFDIDHFKNVNDTYGHQTGDAVIRQIAELARKQARQGDLVGRIGGEEFVWLLPQLDVAHARKLAERLRQAVEVGVQGSSLPKVTISVGLAHYRWGDSQSELLERADRALYEAKKGGRNTVRRAA</sequence>
<reference evidence="11 12" key="1">
    <citation type="journal article" date="2015" name="Int. J. Syst. Evol. Microbiol.">
        <title>Erythrobacter atlanticus sp. nov., a bacterium from ocean sediment able to degrade polycyclic aromatic hydrocarbons.</title>
        <authorList>
            <person name="Zhuang L."/>
            <person name="Liu Y."/>
            <person name="Wang L."/>
            <person name="Wang W."/>
            <person name="Shao Z."/>
        </authorList>
    </citation>
    <scope>NUCLEOTIDE SEQUENCE [LARGE SCALE GENOMIC DNA]</scope>
    <source>
        <strain evidence="12">s21-N3</strain>
    </source>
</reference>
<evidence type="ECO:0000259" key="9">
    <source>
        <dbReference type="PROSITE" id="PS50113"/>
    </source>
</evidence>
<dbReference type="GO" id="GO:0043709">
    <property type="term" value="P:cell adhesion involved in single-species biofilm formation"/>
    <property type="evidence" value="ECO:0007669"/>
    <property type="project" value="TreeGrafter"/>
</dbReference>
<dbReference type="Proteomes" id="UP000059113">
    <property type="component" value="Chromosome"/>
</dbReference>
<dbReference type="GO" id="GO:0052621">
    <property type="term" value="F:diguanylate cyclase activity"/>
    <property type="evidence" value="ECO:0007669"/>
    <property type="project" value="UniProtKB-EC"/>
</dbReference>
<feature type="domain" description="PAC" evidence="9">
    <location>
        <begin position="361"/>
        <end position="413"/>
    </location>
</feature>
<dbReference type="InterPro" id="IPR050469">
    <property type="entry name" value="Diguanylate_Cyclase"/>
</dbReference>
<accession>A0A161IG96</accession>
<dbReference type="Pfam" id="PF08448">
    <property type="entry name" value="PAS_4"/>
    <property type="match status" value="1"/>
</dbReference>
<evidence type="ECO:0000256" key="3">
    <source>
        <dbReference type="ARBA" id="ARBA00022475"/>
    </source>
</evidence>
<dbReference type="InterPro" id="IPR000700">
    <property type="entry name" value="PAS-assoc_C"/>
</dbReference>
<dbReference type="SUPFAM" id="SSF55073">
    <property type="entry name" value="Nucleotide cyclase"/>
    <property type="match status" value="1"/>
</dbReference>
<evidence type="ECO:0000313" key="12">
    <source>
        <dbReference type="Proteomes" id="UP000059113"/>
    </source>
</evidence>
<dbReference type="InterPro" id="IPR043128">
    <property type="entry name" value="Rev_trsase/Diguanyl_cyclase"/>
</dbReference>
<dbReference type="InterPro" id="IPR013656">
    <property type="entry name" value="PAS_4"/>
</dbReference>
<keyword evidence="12" id="KW-1185">Reference proteome</keyword>
<evidence type="ECO:0000256" key="1">
    <source>
        <dbReference type="ARBA" id="ARBA00004651"/>
    </source>
</evidence>
<dbReference type="PANTHER" id="PTHR45138">
    <property type="entry name" value="REGULATORY COMPONENTS OF SENSORY TRANSDUCTION SYSTEM"/>
    <property type="match status" value="1"/>
</dbReference>
<dbReference type="EMBL" id="CP011310">
    <property type="protein sequence ID" value="ANC50394.1"/>
    <property type="molecule type" value="Genomic_DNA"/>
</dbReference>
<feature type="transmembrane region" description="Helical" evidence="8">
    <location>
        <begin position="102"/>
        <end position="120"/>
    </location>
</feature>
<organism evidence="11 12">
    <name type="scientific">Aurantiacibacter atlanticus</name>
    <dbReference type="NCBI Taxonomy" id="1648404"/>
    <lineage>
        <taxon>Bacteria</taxon>
        <taxon>Pseudomonadati</taxon>
        <taxon>Pseudomonadota</taxon>
        <taxon>Alphaproteobacteria</taxon>
        <taxon>Sphingomonadales</taxon>
        <taxon>Erythrobacteraceae</taxon>
        <taxon>Aurantiacibacter</taxon>
    </lineage>
</organism>
<dbReference type="InterPro" id="IPR000160">
    <property type="entry name" value="GGDEF_dom"/>
</dbReference>
<keyword evidence="4 8" id="KW-0812">Transmembrane</keyword>
<dbReference type="FunFam" id="3.30.70.270:FF:000001">
    <property type="entry name" value="Diguanylate cyclase domain protein"/>
    <property type="match status" value="1"/>
</dbReference>
<dbReference type="Pfam" id="PF05231">
    <property type="entry name" value="MASE1"/>
    <property type="match status" value="1"/>
</dbReference>
<reference evidence="12" key="2">
    <citation type="submission" date="2015-04" db="EMBL/GenBank/DDBJ databases">
        <title>The complete genome sequence of Erythrobacter sp. s21-N3.</title>
        <authorList>
            <person name="Zhuang L."/>
            <person name="Liu Y."/>
            <person name="Shao Z."/>
        </authorList>
    </citation>
    <scope>NUCLEOTIDE SEQUENCE [LARGE SCALE GENOMIC DNA]</scope>
    <source>
        <strain evidence="12">s21-N3</strain>
    </source>
</reference>
<dbReference type="AlphaFoldDB" id="A0A161IG96"/>
<dbReference type="GO" id="GO:1902201">
    <property type="term" value="P:negative regulation of bacterial-type flagellum-dependent cell motility"/>
    <property type="evidence" value="ECO:0007669"/>
    <property type="project" value="TreeGrafter"/>
</dbReference>
<evidence type="ECO:0000259" key="10">
    <source>
        <dbReference type="PROSITE" id="PS50887"/>
    </source>
</evidence>
<feature type="transmembrane region" description="Helical" evidence="8">
    <location>
        <begin position="250"/>
        <end position="269"/>
    </location>
</feature>
<comment type="catalytic activity">
    <reaction evidence="7">
        <text>2 GTP = 3',3'-c-di-GMP + 2 diphosphate</text>
        <dbReference type="Rhea" id="RHEA:24898"/>
        <dbReference type="ChEBI" id="CHEBI:33019"/>
        <dbReference type="ChEBI" id="CHEBI:37565"/>
        <dbReference type="ChEBI" id="CHEBI:58805"/>
        <dbReference type="EC" id="2.7.7.65"/>
    </reaction>
</comment>
<name>A0A161IG96_9SPHN</name>
<protein>
    <recommendedName>
        <fullName evidence="2">diguanylate cyclase</fullName>
        <ecNumber evidence="2">2.7.7.65</ecNumber>
    </recommendedName>
</protein>
<feature type="domain" description="GGDEF" evidence="10">
    <location>
        <begin position="459"/>
        <end position="588"/>
    </location>
</feature>
<dbReference type="InterPro" id="IPR007895">
    <property type="entry name" value="MASE1"/>
</dbReference>
<evidence type="ECO:0000256" key="5">
    <source>
        <dbReference type="ARBA" id="ARBA00022989"/>
    </source>
</evidence>